<evidence type="ECO:0000256" key="1">
    <source>
        <dbReference type="SAM" id="MobiDB-lite"/>
    </source>
</evidence>
<evidence type="ECO:0000313" key="3">
    <source>
        <dbReference type="RefSeq" id="XP_039145124.1"/>
    </source>
</evidence>
<feature type="compositionally biased region" description="Low complexity" evidence="1">
    <location>
        <begin position="959"/>
        <end position="978"/>
    </location>
</feature>
<dbReference type="PANTHER" id="PTHR16897">
    <property type="entry name" value="OS10G0105400 PROTEIN"/>
    <property type="match status" value="1"/>
</dbReference>
<reference evidence="3" key="1">
    <citation type="submission" date="2025-08" db="UniProtKB">
        <authorList>
            <consortium name="RefSeq"/>
        </authorList>
    </citation>
    <scope>IDENTIFICATION</scope>
</reference>
<feature type="region of interest" description="Disordered" evidence="1">
    <location>
        <begin position="819"/>
        <end position="847"/>
    </location>
</feature>
<sequence>MPGLLPRGPPPLSSLSDGIWSRQRDAITNDQLQKFWSELPPSARRELLRIDKQTLFEQARKNLYCSRCNGLLLEGYSQIIMHGKSLQQGAAVSTYFPNRAGTAKVQTVNGSDVVQDPSVHPWGGLTATRDGVLTLLDCFLKTKSLKPLYNVFDSAKARERDREMLYPDACGGGGRGWISQGMANYGRGHGTRETCALHTTKLSCKTLVDFWRALGDETRLSLLRMKEEDFIERLMYRFDSKRFCRDCRRNVIREFKELKELKRMRRELRCTSWFCLADTAFQYEVSEDTIQADWHQTFTDTIGTYHHFEWAVGTGEGKSDILDFEDVGMNENVHVNGLELGGLNSCFITLRAWKLDGRCTELSVKAHALKGQQCVHRRLVIGDGYVTITEGESIERFFEHAEEAEEEEDDDAIDKDGNEYDGEGSRPQKHAKSPELAREFLLDAATVIFKEQVEKAFREGTARQNAHCIFVCLALKLLEERLHVACKEVITLEKQIKLLEEEENEKREEEERKERRRTKQREKKNRRKERLKGKEREREGNCSEPSSLQFDPLASVHDSSTSTHDESVCNLDSGDSNSDPGDNANTPEPTHDIMLEKPSNGLTNADNMRDDNLQHKCLADGDLSARDSYGSFILEQSKSSRRKLRYNKDSVQDQSSKWYDKRQAVNGNDRDIYNHESNLNLLGCAMASSRCLNGLQKQPRVNGVKANVRSILKFNDKFHCPNSRTRDRHEFHSCSCGPRVDYKAKDGYHVPISRSTKETCGANKKDSTLDIPRTFYRSSKFNHGCYTPDNVVISKGKLVTSTTSRDSIYTKQVWEPTDSRKKCMRSNSDPDISSRTGSKVDPSLDDEISKEENGYQLHISLDSANIHCLSELSEELDNGDVLDISSTHQDRRQDSNGSASGDAKNCQNGYAMNSNYCSKDGVEDIDTCPIISAFPLGNNDCDPLVSSSSSGNCSSCLSEGDSSTSSSSGRNAESSSTSDSEDANPQCNEEDVSCTFSNDASDSKMDRGDSHGGRTAAEVAVASCNGAIFSKEYVKKADKCHDDGDFGYSMGHPSQHMHTLHNPAVHVSSFPSTAIGYHDQSAVCWQPIPANGFMPFHQPNHYMFSSPFGYGVAASQSPDFFIQYDRLQHLTTPAYNMDQRPLYQAPNRSNVASMKEQSKNFDIHGTRKIKGVNYPAEGVHSFERPFSDRQVPSKSASEHKDAACGADKSHNDSSAFSLFHFGGPLAGVSGYGVNPALPKEEKASGLSSNAYAGQADLTCPKEEMEVEEYSLFAASNAARFSFF</sequence>
<feature type="compositionally biased region" description="Polar residues" evidence="1">
    <location>
        <begin position="825"/>
        <end position="837"/>
    </location>
</feature>
<feature type="compositionally biased region" description="Basic residues" evidence="1">
    <location>
        <begin position="514"/>
        <end position="531"/>
    </location>
</feature>
<dbReference type="Proteomes" id="UP001515500">
    <property type="component" value="Chromosome 18"/>
</dbReference>
<dbReference type="PANTHER" id="PTHR16897:SF2">
    <property type="entry name" value="OS03G0226600 PROTEIN"/>
    <property type="match status" value="1"/>
</dbReference>
<dbReference type="GeneID" id="120282386"/>
<name>A0AB40D4D8_DIOCR</name>
<accession>A0AB40D4D8</accession>
<keyword evidence="2" id="KW-1185">Reference proteome</keyword>
<feature type="region of interest" description="Disordered" evidence="1">
    <location>
        <begin position="1187"/>
        <end position="1206"/>
    </location>
</feature>
<feature type="compositionally biased region" description="Basic and acidic residues" evidence="1">
    <location>
        <begin position="1196"/>
        <end position="1206"/>
    </location>
</feature>
<feature type="compositionally biased region" description="Basic and acidic residues" evidence="1">
    <location>
        <begin position="532"/>
        <end position="541"/>
    </location>
</feature>
<feature type="region of interest" description="Disordered" evidence="1">
    <location>
        <begin position="959"/>
        <end position="991"/>
    </location>
</feature>
<feature type="compositionally biased region" description="Acidic residues" evidence="1">
    <location>
        <begin position="402"/>
        <end position="413"/>
    </location>
</feature>
<feature type="region of interest" description="Disordered" evidence="1">
    <location>
        <begin position="402"/>
        <end position="434"/>
    </location>
</feature>
<organism evidence="2 3">
    <name type="scientific">Dioscorea cayennensis subsp. rotundata</name>
    <name type="common">White Guinea yam</name>
    <name type="synonym">Dioscorea rotundata</name>
    <dbReference type="NCBI Taxonomy" id="55577"/>
    <lineage>
        <taxon>Eukaryota</taxon>
        <taxon>Viridiplantae</taxon>
        <taxon>Streptophyta</taxon>
        <taxon>Embryophyta</taxon>
        <taxon>Tracheophyta</taxon>
        <taxon>Spermatophyta</taxon>
        <taxon>Magnoliopsida</taxon>
        <taxon>Liliopsida</taxon>
        <taxon>Dioscoreales</taxon>
        <taxon>Dioscoreaceae</taxon>
        <taxon>Dioscorea</taxon>
    </lineage>
</organism>
<feature type="compositionally biased region" description="Low complexity" evidence="1">
    <location>
        <begin position="570"/>
        <end position="585"/>
    </location>
</feature>
<feature type="compositionally biased region" description="Basic and acidic residues" evidence="1">
    <location>
        <begin position="502"/>
        <end position="513"/>
    </location>
</feature>
<feature type="region of interest" description="Disordered" evidence="1">
    <location>
        <begin position="502"/>
        <end position="608"/>
    </location>
</feature>
<dbReference type="RefSeq" id="XP_039145124.1">
    <property type="nucleotide sequence ID" value="XM_039289190.1"/>
</dbReference>
<proteinExistence type="predicted"/>
<gene>
    <name evidence="3" type="primary">LOC120282386</name>
</gene>
<evidence type="ECO:0000313" key="2">
    <source>
        <dbReference type="Proteomes" id="UP001515500"/>
    </source>
</evidence>
<protein>
    <submittedName>
        <fullName evidence="3">Uncharacterized protein LOC120282386 isoform X1</fullName>
    </submittedName>
</protein>
<feature type="compositionally biased region" description="Basic and acidic residues" evidence="1">
    <location>
        <begin position="414"/>
        <end position="434"/>
    </location>
</feature>